<sequence length="223" mass="25530">MSARIATRGFLLALLAAGTVEARPMYRYINDEGVAVVAYQVPPEHVAKGYEILNDKGVIIDVVPRSLTAEERANMNSEERLARAAEEERERLQLWDQSLLLRYSSVEDIEAARDRALRDLRIRVSILKGKQRSLRQQVENYQAQAADQERRGELANPAHLEAIEALRREMVQAERSMIEREREISEVVASYERDIERFRTLLEVVELRKRMTGGGQPDGDRAD</sequence>
<dbReference type="RefSeq" id="WP_236629844.1">
    <property type="nucleotide sequence ID" value="NZ_KN234770.1"/>
</dbReference>
<keyword evidence="3" id="KW-0540">Nuclease</keyword>
<gene>
    <name evidence="3" type="ORF">HRUBRA_01206</name>
</gene>
<dbReference type="GO" id="GO:0004527">
    <property type="term" value="F:exonuclease activity"/>
    <property type="evidence" value="ECO:0007669"/>
    <property type="project" value="UniProtKB-KW"/>
</dbReference>
<reference evidence="3 4" key="1">
    <citation type="journal article" date="2014" name="Genome Announc.">
        <title>Genome Sequence of Gammaproteobacterial Pseudohaliea rubra Type Strain DSM 19751, Isolated from Coastal Seawater of the Mediterranean Sea.</title>
        <authorList>
            <person name="Spring S."/>
            <person name="Fiebig A."/>
            <person name="Riedel T."/>
            <person name="Goker M."/>
            <person name="Klenk H.P."/>
        </authorList>
    </citation>
    <scope>NUCLEOTIDE SEQUENCE [LARGE SCALE GENOMIC DNA]</scope>
    <source>
        <strain evidence="3 4">DSM 19751</strain>
    </source>
</reference>
<evidence type="ECO:0000256" key="2">
    <source>
        <dbReference type="SAM" id="SignalP"/>
    </source>
</evidence>
<keyword evidence="1" id="KW-0175">Coiled coil</keyword>
<keyword evidence="4" id="KW-1185">Reference proteome</keyword>
<evidence type="ECO:0000313" key="4">
    <source>
        <dbReference type="Proteomes" id="UP000029640"/>
    </source>
</evidence>
<dbReference type="eggNOG" id="COG2433">
    <property type="taxonomic scope" value="Bacteria"/>
</dbReference>
<proteinExistence type="predicted"/>
<feature type="signal peptide" evidence="2">
    <location>
        <begin position="1"/>
        <end position="22"/>
    </location>
</feature>
<feature type="chain" id="PRO_5001920040" evidence="2">
    <location>
        <begin position="23"/>
        <end position="223"/>
    </location>
</feature>
<evidence type="ECO:0000256" key="1">
    <source>
        <dbReference type="SAM" id="Coils"/>
    </source>
</evidence>
<dbReference type="AlphaFoldDB" id="A0A095VRV7"/>
<keyword evidence="2" id="KW-0732">Signal</keyword>
<comment type="caution">
    <text evidence="3">The sequence shown here is derived from an EMBL/GenBank/DDBJ whole genome shotgun (WGS) entry which is preliminary data.</text>
</comment>
<feature type="coiled-coil region" evidence="1">
    <location>
        <begin position="124"/>
        <end position="208"/>
    </location>
</feature>
<dbReference type="EMBL" id="AUVB01000035">
    <property type="protein sequence ID" value="KGE04177.1"/>
    <property type="molecule type" value="Genomic_DNA"/>
</dbReference>
<dbReference type="HOGENOM" id="CLU_094869_2_1_6"/>
<evidence type="ECO:0000313" key="3">
    <source>
        <dbReference type="EMBL" id="KGE04177.1"/>
    </source>
</evidence>
<dbReference type="Proteomes" id="UP000029640">
    <property type="component" value="Unassembled WGS sequence"/>
</dbReference>
<protein>
    <submittedName>
        <fullName evidence="3">Exonuclease SbcC</fullName>
    </submittedName>
</protein>
<organism evidence="3 4">
    <name type="scientific">Pseudohaliea rubra DSM 19751</name>
    <dbReference type="NCBI Taxonomy" id="1265313"/>
    <lineage>
        <taxon>Bacteria</taxon>
        <taxon>Pseudomonadati</taxon>
        <taxon>Pseudomonadota</taxon>
        <taxon>Gammaproteobacteria</taxon>
        <taxon>Cellvibrionales</taxon>
        <taxon>Halieaceae</taxon>
        <taxon>Pseudohaliea</taxon>
    </lineage>
</organism>
<dbReference type="STRING" id="1265313.HRUBRA_01206"/>
<keyword evidence="3" id="KW-0269">Exonuclease</keyword>
<accession>A0A095VRV7</accession>
<name>A0A095VRV7_9GAMM</name>
<keyword evidence="3" id="KW-0378">Hydrolase</keyword>